<dbReference type="EMBL" id="FPIP01000004">
    <property type="protein sequence ID" value="SFW32819.1"/>
    <property type="molecule type" value="Genomic_DNA"/>
</dbReference>
<evidence type="ECO:0000313" key="2">
    <source>
        <dbReference type="EMBL" id="SFW32819.1"/>
    </source>
</evidence>
<evidence type="ECO:0000313" key="3">
    <source>
        <dbReference type="Proteomes" id="UP000183461"/>
    </source>
</evidence>
<keyword evidence="1" id="KW-0472">Membrane</keyword>
<name>A0A1K1NBU8_RUMFL</name>
<dbReference type="Proteomes" id="UP000183461">
    <property type="component" value="Unassembled WGS sequence"/>
</dbReference>
<organism evidence="2 3">
    <name type="scientific">Ruminococcus flavefaciens</name>
    <dbReference type="NCBI Taxonomy" id="1265"/>
    <lineage>
        <taxon>Bacteria</taxon>
        <taxon>Bacillati</taxon>
        <taxon>Bacillota</taxon>
        <taxon>Clostridia</taxon>
        <taxon>Eubacteriales</taxon>
        <taxon>Oscillospiraceae</taxon>
        <taxon>Ruminococcus</taxon>
    </lineage>
</organism>
<proteinExistence type="predicted"/>
<reference evidence="2 3" key="1">
    <citation type="submission" date="2016-11" db="EMBL/GenBank/DDBJ databases">
        <authorList>
            <person name="Jaros S."/>
            <person name="Januszkiewicz K."/>
            <person name="Wedrychowicz H."/>
        </authorList>
    </citation>
    <scope>NUCLEOTIDE SEQUENCE [LARGE SCALE GENOMIC DNA]</scope>
    <source>
        <strain evidence="2 3">YL228</strain>
    </source>
</reference>
<protein>
    <submittedName>
        <fullName evidence="2">Uncharacterized protein</fullName>
    </submittedName>
</protein>
<feature type="transmembrane region" description="Helical" evidence="1">
    <location>
        <begin position="44"/>
        <end position="66"/>
    </location>
</feature>
<evidence type="ECO:0000256" key="1">
    <source>
        <dbReference type="SAM" id="Phobius"/>
    </source>
</evidence>
<dbReference type="RefSeq" id="WP_072300099.1">
    <property type="nucleotide sequence ID" value="NZ_FPIP01000004.1"/>
</dbReference>
<accession>A0A1K1NBU8</accession>
<sequence>MSAKAFDALSKSSDVSSVPQTAQSQVNQDDEDRKKLLAIRKRNLIRFGSLAVLAFVVWLFATIAWFTSNRSVEGSGMQIKAGGMPFELKTSGTTALYQTRTNEIFPNAPSASTTSGGNPTISWLVNQGSNINNYNGSDKTLKEITKIDSSDYGLGPGSNGILKFTVVPTNPDAQLNLRFTTVLKGYSADYDDDGYEIDTKALTDISDENINRYLSGHILFFYELRDGSNTNIVMIENNEFEMSFTGETEVTLYWVWPETLRNILNRNITGLDDSSAQNEIRKLLFAHPELFLERTGTPSDSSKPYDEISIASLTDENISSVSEDILTTTKKYEKYSGWYNNADQTLGDSVSYVSFELTAELNNSIE</sequence>
<dbReference type="AlphaFoldDB" id="A0A1K1NBU8"/>
<gene>
    <name evidence="2" type="ORF">SAMN02910280_1809</name>
</gene>
<keyword evidence="1" id="KW-0812">Transmembrane</keyword>
<keyword evidence="1" id="KW-1133">Transmembrane helix</keyword>